<name>A0A8H6YPB8_9AGAR</name>
<keyword evidence="4" id="KW-0788">Thiol protease</keyword>
<evidence type="ECO:0000256" key="4">
    <source>
        <dbReference type="ARBA" id="ARBA00022807"/>
    </source>
</evidence>
<dbReference type="InterPro" id="IPR038765">
    <property type="entry name" value="Papain-like_cys_pep_sf"/>
</dbReference>
<dbReference type="GO" id="GO:0016926">
    <property type="term" value="P:protein desumoylation"/>
    <property type="evidence" value="ECO:0007669"/>
    <property type="project" value="TreeGrafter"/>
</dbReference>
<accession>A0A8H6YPB8</accession>
<dbReference type="Proteomes" id="UP000620124">
    <property type="component" value="Unassembled WGS sequence"/>
</dbReference>
<protein>
    <recommendedName>
        <fullName evidence="6">Ubiquitin-like protease family profile domain-containing protein</fullName>
    </recommendedName>
</protein>
<dbReference type="OrthoDB" id="3052060at2759"/>
<evidence type="ECO:0000313" key="7">
    <source>
        <dbReference type="EMBL" id="KAF7362356.1"/>
    </source>
</evidence>
<sequence length="740" mass="84122">MTLWIQQTNPLLFSRTNHPPMSESMIKKREALAPANDFTPEDLHMLDLDWDQWKDPTHMLRQDEVLEMSNLLDALSLAVKKGILVLSPTFGHEVELLKRIDWLSSDTEPIDHTGAPAFADESLLKNAWLHGQKITLTEMLIMRYDPARIHWLLFRVYLDKDKIVCYEPLSQHGETIDIEEVVVIAQFFKPRRGGIKPDFDNLDYGYEVKLLDVQTDGASCGFWMVTIAFLIICEVPIRNSCINLLKLIGVENIKEHWKCLLTSWRVEEKGLGRDPVNNFLRYWDGQFNHNSSIARRPRWIPRYNPQAFLQAMAQPVRDPDDPANQATNMRTDQQIQMAIGKLGVEFDRLEAEKGSLVFGSETLEPDHLRRFLKGLANDEVINMFVAVLRHSLEATVGQEHLHFASAFRVPRPSRKFALMTTFFYPKLRELFTAQNPSSGSEQKAAVLEERLLRWFKKTNFEVHKSFLLPVNEPPSDKNNAGHWLLVEIDFPAKAIYIYDSLPPSFKPDDRFQGYGVVIGLIFVATQVISTASSGLLSPAGPDWNFSSIPVPRQNNAVDCGFFTIMFMLHLVYWGELNPPECCPPILSFSANSMHKTRIILATRLIDWLGEYWAEMAELSPKPAVSSSPTEPMEQSVPRPIHQEDDTYVSEPIPEKDQKSITTESYMELEPPLVPPSVRTGYSPVPSSVDGEDEELAYNSALEPLDEIMLKKEAPEVQASELWSSSLSSLPPSFQTPPPPP</sequence>
<dbReference type="AlphaFoldDB" id="A0A8H6YPB8"/>
<organism evidence="7 8">
    <name type="scientific">Mycena venus</name>
    <dbReference type="NCBI Taxonomy" id="2733690"/>
    <lineage>
        <taxon>Eukaryota</taxon>
        <taxon>Fungi</taxon>
        <taxon>Dikarya</taxon>
        <taxon>Basidiomycota</taxon>
        <taxon>Agaricomycotina</taxon>
        <taxon>Agaricomycetes</taxon>
        <taxon>Agaricomycetidae</taxon>
        <taxon>Agaricales</taxon>
        <taxon>Marasmiineae</taxon>
        <taxon>Mycenaceae</taxon>
        <taxon>Mycena</taxon>
    </lineage>
</organism>
<gene>
    <name evidence="7" type="ORF">MVEN_00582300</name>
</gene>
<dbReference type="PANTHER" id="PTHR12606:SF141">
    <property type="entry name" value="GH15225P-RELATED"/>
    <property type="match status" value="1"/>
</dbReference>
<keyword evidence="3" id="KW-0378">Hydrolase</keyword>
<reference evidence="7" key="1">
    <citation type="submission" date="2020-05" db="EMBL/GenBank/DDBJ databases">
        <title>Mycena genomes resolve the evolution of fungal bioluminescence.</title>
        <authorList>
            <person name="Tsai I.J."/>
        </authorList>
    </citation>
    <scope>NUCLEOTIDE SEQUENCE</scope>
    <source>
        <strain evidence="7">CCC161011</strain>
    </source>
</reference>
<dbReference type="PROSITE" id="PS50600">
    <property type="entry name" value="ULP_PROTEASE"/>
    <property type="match status" value="1"/>
</dbReference>
<keyword evidence="8" id="KW-1185">Reference proteome</keyword>
<comment type="caution">
    <text evidence="7">The sequence shown here is derived from an EMBL/GenBank/DDBJ whole genome shotgun (WGS) entry which is preliminary data.</text>
</comment>
<dbReference type="GO" id="GO:0006508">
    <property type="term" value="P:proteolysis"/>
    <property type="evidence" value="ECO:0007669"/>
    <property type="project" value="UniProtKB-KW"/>
</dbReference>
<feature type="region of interest" description="Disordered" evidence="5">
    <location>
        <begin position="672"/>
        <end position="691"/>
    </location>
</feature>
<evidence type="ECO:0000256" key="2">
    <source>
        <dbReference type="ARBA" id="ARBA00022670"/>
    </source>
</evidence>
<keyword evidence="2" id="KW-0645">Protease</keyword>
<evidence type="ECO:0000256" key="1">
    <source>
        <dbReference type="ARBA" id="ARBA00005234"/>
    </source>
</evidence>
<feature type="compositionally biased region" description="Low complexity" evidence="5">
    <location>
        <begin position="719"/>
        <end position="732"/>
    </location>
</feature>
<evidence type="ECO:0000313" key="8">
    <source>
        <dbReference type="Proteomes" id="UP000620124"/>
    </source>
</evidence>
<dbReference type="SUPFAM" id="SSF54001">
    <property type="entry name" value="Cysteine proteinases"/>
    <property type="match status" value="2"/>
</dbReference>
<dbReference type="InterPro" id="IPR003653">
    <property type="entry name" value="Peptidase_C48_C"/>
</dbReference>
<feature type="region of interest" description="Disordered" evidence="5">
    <location>
        <begin position="715"/>
        <end position="740"/>
    </location>
</feature>
<dbReference type="GO" id="GO:0005634">
    <property type="term" value="C:nucleus"/>
    <property type="evidence" value="ECO:0007669"/>
    <property type="project" value="TreeGrafter"/>
</dbReference>
<evidence type="ECO:0000259" key="6">
    <source>
        <dbReference type="PROSITE" id="PS50600"/>
    </source>
</evidence>
<evidence type="ECO:0000256" key="3">
    <source>
        <dbReference type="ARBA" id="ARBA00022801"/>
    </source>
</evidence>
<evidence type="ECO:0000256" key="5">
    <source>
        <dbReference type="SAM" id="MobiDB-lite"/>
    </source>
</evidence>
<dbReference type="GO" id="GO:0016929">
    <property type="term" value="F:deSUMOylase activity"/>
    <property type="evidence" value="ECO:0007669"/>
    <property type="project" value="TreeGrafter"/>
</dbReference>
<feature type="domain" description="Ubiquitin-like protease family profile" evidence="6">
    <location>
        <begin position="356"/>
        <end position="570"/>
    </location>
</feature>
<dbReference type="PANTHER" id="PTHR12606">
    <property type="entry name" value="SENTRIN/SUMO-SPECIFIC PROTEASE"/>
    <property type="match status" value="1"/>
</dbReference>
<proteinExistence type="inferred from homology"/>
<dbReference type="EMBL" id="JACAZI010000004">
    <property type="protein sequence ID" value="KAF7362356.1"/>
    <property type="molecule type" value="Genomic_DNA"/>
</dbReference>
<dbReference type="Pfam" id="PF02902">
    <property type="entry name" value="Peptidase_C48"/>
    <property type="match status" value="1"/>
</dbReference>
<dbReference type="Gene3D" id="3.40.395.10">
    <property type="entry name" value="Adenoviral Proteinase, Chain A"/>
    <property type="match status" value="1"/>
</dbReference>
<comment type="similarity">
    <text evidence="1">Belongs to the peptidase C48 family.</text>
</comment>